<feature type="signal peptide" evidence="3">
    <location>
        <begin position="1"/>
        <end position="21"/>
    </location>
</feature>
<organism evidence="5 6">
    <name type="scientific">Spectribacter acetivorans</name>
    <dbReference type="NCBI Taxonomy" id="3075603"/>
    <lineage>
        <taxon>Bacteria</taxon>
        <taxon>Pseudomonadati</taxon>
        <taxon>Pseudomonadota</taxon>
        <taxon>Gammaproteobacteria</taxon>
        <taxon>Salinisphaerales</taxon>
        <taxon>Salinisphaeraceae</taxon>
        <taxon>Spectribacter</taxon>
    </lineage>
</organism>
<keyword evidence="2" id="KW-0472">Membrane</keyword>
<dbReference type="InterPro" id="IPR051407">
    <property type="entry name" value="Bact_OM_lipoprot/Surf_antigen"/>
</dbReference>
<dbReference type="EMBL" id="JAVRHY010000009">
    <property type="protein sequence ID" value="MDT0618928.1"/>
    <property type="molecule type" value="Genomic_DNA"/>
</dbReference>
<evidence type="ECO:0000313" key="5">
    <source>
        <dbReference type="EMBL" id="MDT0618928.1"/>
    </source>
</evidence>
<keyword evidence="6" id="KW-1185">Reference proteome</keyword>
<dbReference type="PANTHER" id="PTHR35603:SF2">
    <property type="entry name" value="OUTER MEMBRANE LIPOPROTEIN"/>
    <property type="match status" value="1"/>
</dbReference>
<accession>A0ABU3BCD8</accession>
<evidence type="ECO:0000256" key="3">
    <source>
        <dbReference type="SAM" id="SignalP"/>
    </source>
</evidence>
<evidence type="ECO:0000256" key="1">
    <source>
        <dbReference type="ARBA" id="ARBA00004370"/>
    </source>
</evidence>
<comment type="caution">
    <text evidence="5">The sequence shown here is derived from an EMBL/GenBank/DDBJ whole genome shotgun (WGS) entry which is preliminary data.</text>
</comment>
<evidence type="ECO:0000256" key="2">
    <source>
        <dbReference type="ARBA" id="ARBA00023136"/>
    </source>
</evidence>
<feature type="chain" id="PRO_5046707527" evidence="3">
    <location>
        <begin position="22"/>
        <end position="141"/>
    </location>
</feature>
<dbReference type="RefSeq" id="WP_311659196.1">
    <property type="nucleotide sequence ID" value="NZ_JAVRHY010000009.1"/>
</dbReference>
<dbReference type="Proteomes" id="UP001259982">
    <property type="component" value="Unassembled WGS sequence"/>
</dbReference>
<evidence type="ECO:0000259" key="4">
    <source>
        <dbReference type="Pfam" id="PF13488"/>
    </source>
</evidence>
<dbReference type="Pfam" id="PF13488">
    <property type="entry name" value="Gly-zipper_Omp"/>
    <property type="match status" value="1"/>
</dbReference>
<sequence>MRVLISSLMTGAILATGTAFAGERQLDPIFAATPVDQGQPAQECFNAPDNRNVVVRGATSTTGQTIIGGLLGAALGDQFGDGSGNDLATGVGAALGAASGAWNAQRMQEQRVRECQQYQGYADSQQGVNQGSRYDTRRVGY</sequence>
<reference evidence="5 6" key="1">
    <citation type="submission" date="2023-09" db="EMBL/GenBank/DDBJ databases">
        <authorList>
            <person name="Rey-Velasco X."/>
        </authorList>
    </citation>
    <scope>NUCLEOTIDE SEQUENCE [LARGE SCALE GENOMIC DNA]</scope>
    <source>
        <strain evidence="5 6">P385</strain>
    </source>
</reference>
<protein>
    <submittedName>
        <fullName evidence="5">Glycine zipper domain-containing protein</fullName>
    </submittedName>
</protein>
<keyword evidence="3" id="KW-0732">Signal</keyword>
<proteinExistence type="predicted"/>
<dbReference type="InterPro" id="IPR039567">
    <property type="entry name" value="Gly-zipper"/>
</dbReference>
<dbReference type="PANTHER" id="PTHR35603">
    <property type="match status" value="1"/>
</dbReference>
<feature type="domain" description="Glycine zipper" evidence="4">
    <location>
        <begin position="67"/>
        <end position="110"/>
    </location>
</feature>
<name>A0ABU3BCD8_9GAMM</name>
<gene>
    <name evidence="5" type="ORF">RM531_10620</name>
</gene>
<comment type="subcellular location">
    <subcellularLocation>
        <location evidence="1">Membrane</location>
    </subcellularLocation>
</comment>
<evidence type="ECO:0000313" key="6">
    <source>
        <dbReference type="Proteomes" id="UP001259982"/>
    </source>
</evidence>